<dbReference type="Pfam" id="PF01513">
    <property type="entry name" value="NAD_kinase"/>
    <property type="match status" value="1"/>
</dbReference>
<dbReference type="GO" id="GO:0019674">
    <property type="term" value="P:NAD+ metabolic process"/>
    <property type="evidence" value="ECO:0007669"/>
    <property type="project" value="InterPro"/>
</dbReference>
<comment type="pathway">
    <text evidence="7">Porphyrin-containing compound metabolism.</text>
</comment>
<feature type="region of interest" description="Disordered" evidence="8">
    <location>
        <begin position="439"/>
        <end position="460"/>
    </location>
</feature>
<dbReference type="Pfam" id="PF17863">
    <property type="entry name" value="AAA_lid_2"/>
    <property type="match status" value="1"/>
</dbReference>
<dbReference type="AlphaFoldDB" id="A0A163KW51"/>
<keyword evidence="5" id="KW-0521">NADP</keyword>
<dbReference type="InterPro" id="IPR017438">
    <property type="entry name" value="ATP-NAD_kinase_N"/>
</dbReference>
<feature type="region of interest" description="Disordered" evidence="8">
    <location>
        <begin position="225"/>
        <end position="246"/>
    </location>
</feature>
<feature type="compositionally biased region" description="Basic and acidic residues" evidence="8">
    <location>
        <begin position="447"/>
        <end position="460"/>
    </location>
</feature>
<dbReference type="Proteomes" id="UP000076837">
    <property type="component" value="Unassembled WGS sequence"/>
</dbReference>
<dbReference type="FunFam" id="2.60.200.30:FF:000008">
    <property type="entry name" value="Putative NAD+ kinase"/>
    <property type="match status" value="1"/>
</dbReference>
<dbReference type="InterPro" id="IPR016064">
    <property type="entry name" value="NAD/diacylglycerol_kinase_sf"/>
</dbReference>
<keyword evidence="11" id="KW-1185">Reference proteome</keyword>
<dbReference type="Gene3D" id="3.40.50.10330">
    <property type="entry name" value="Probable inorganic polyphosphate/atp-NAD kinase, domain 1"/>
    <property type="match status" value="1"/>
</dbReference>
<evidence type="ECO:0000256" key="3">
    <source>
        <dbReference type="ARBA" id="ARBA00022679"/>
    </source>
</evidence>
<dbReference type="InterPro" id="IPR017437">
    <property type="entry name" value="ATP-NAD_kinase_PpnK-typ_C"/>
</dbReference>
<dbReference type="Gene3D" id="2.60.200.30">
    <property type="entry name" value="Probable inorganic polyphosphate/atp-NAD kinase, domain 2"/>
    <property type="match status" value="1"/>
</dbReference>
<sequence>MERPQDMLAEKVQDLNDLELAVLVCLVTEQHCIVQTEGQLLDNIEQELKLIATNIFGLTWAVLECDGQTTLDDFGYGILAQDEANDYFSSKGEASNVKFSSLSGSPKRPDRRISKTPNAFTQLDGRRIANIVVAKNLNQASSQVQVQALELMRGKRNFTRTAVHAAPRPFLFVALNISNTPHLAMHLVWKPSSQSSFTTIDKLQNDQFFISHHHYFEDGLPNMEEQQEKERVLEDDRSTSSVHTSSLELAKRTPQTALFSTEDLAIFTNRMADVKISSDVRAYLHNIVVFMRLHRAVAGGISAMATRHFNTLAYALAPLHGLNYISPSMVALAARKIYPHRIIITAPENERSLQWGSSLDAVKAVLDGVTADDVVEEVLQSVEISDKRGRRDDAPRQERLGSWTLRAERTTQPLRVAMAKDYIDPNALAATDSAAANFHSENSVDDQDTKRSSSINSHEDPLEVIFEGGSIHRRKASLAPPLQPLGKMSARPSNHRRDTSCIVHALLAKHDGVPAEHLSASYEGLAQERLMDKDPHSQAEETQHSRLLTKKQISDMAFGIRELSKKLAQIRLKLHVKNIFVLGKAHDESLIKNTRETADWLLMKDPGYNVYVEHTLEDNKIFDAKGLLAKSPSNEGRLRFWTDELCEQKPQTFDIVLALGGDGTVLYSSWLFQRVVPPVLAFSLGSLGFLTKFDYDLYPQTLSRAFEEGITVNLRLRFEATVMRSQTRDGEGQSDLVEQLIGEEAEDHHTHRPDGTYNILNEVVVDRGPNPTMSSIELFGDDEHFTTVQADGICVSTPTGSTAYNLAAGGSLCHPDNPVILVTAICAHTLSFRPIILPDTIVLRCGVPYDARSSSWASFDGRERVELKPGDYVTISASRFPFPCVLPTNRRKTDWINSISRTLQWNSRDKPKAFKEWKE</sequence>
<dbReference type="GO" id="GO:0003951">
    <property type="term" value="F:NAD+ kinase activity"/>
    <property type="evidence" value="ECO:0007669"/>
    <property type="project" value="InterPro"/>
</dbReference>
<dbReference type="PANTHER" id="PTHR20275">
    <property type="entry name" value="NAD KINASE"/>
    <property type="match status" value="1"/>
</dbReference>
<comment type="similarity">
    <text evidence="1">Belongs to the NAD kinase family.</text>
</comment>
<dbReference type="Gene3D" id="1.10.8.80">
    <property type="entry name" value="Magnesium chelatase subunit I, C-Terminal domain"/>
    <property type="match status" value="1"/>
</dbReference>
<name>A0A163KW51_DIDRA</name>
<evidence type="ECO:0000313" key="11">
    <source>
        <dbReference type="Proteomes" id="UP000076837"/>
    </source>
</evidence>
<evidence type="ECO:0000256" key="7">
    <source>
        <dbReference type="ARBA" id="ARBA00023444"/>
    </source>
</evidence>
<evidence type="ECO:0000256" key="8">
    <source>
        <dbReference type="SAM" id="MobiDB-lite"/>
    </source>
</evidence>
<accession>A0A163KW51</accession>
<keyword evidence="3" id="KW-0808">Transferase</keyword>
<evidence type="ECO:0000256" key="1">
    <source>
        <dbReference type="ARBA" id="ARBA00010995"/>
    </source>
</evidence>
<evidence type="ECO:0000313" key="10">
    <source>
        <dbReference type="EMBL" id="KZM27293.1"/>
    </source>
</evidence>
<dbReference type="InterPro" id="IPR002504">
    <property type="entry name" value="NADK"/>
</dbReference>
<proteinExistence type="inferred from homology"/>
<dbReference type="EMBL" id="JYNV01000073">
    <property type="protein sequence ID" value="KZM27293.1"/>
    <property type="molecule type" value="Genomic_DNA"/>
</dbReference>
<dbReference type="HAMAP" id="MF_00361">
    <property type="entry name" value="NAD_kinase"/>
    <property type="match status" value="1"/>
</dbReference>
<reference evidence="10 11" key="1">
    <citation type="journal article" date="2016" name="Sci. Rep.">
        <title>Draft genome sequencing and secretome analysis of fungal phytopathogen Ascochyta rabiei provides insight into the necrotrophic effector repertoire.</title>
        <authorList>
            <person name="Verma S."/>
            <person name="Gazara R.K."/>
            <person name="Nizam S."/>
            <person name="Parween S."/>
            <person name="Chattopadhyay D."/>
            <person name="Verma P.K."/>
        </authorList>
    </citation>
    <scope>NUCLEOTIDE SEQUENCE [LARGE SCALE GENOMIC DNA]</scope>
    <source>
        <strain evidence="10 11">ArDII</strain>
    </source>
</reference>
<dbReference type="OrthoDB" id="24581at2759"/>
<dbReference type="EC" id="6.6.1.1" evidence="2"/>
<comment type="caution">
    <text evidence="10">The sequence shown here is derived from an EMBL/GenBank/DDBJ whole genome shotgun (WGS) entry which is preliminary data.</text>
</comment>
<gene>
    <name evidence="10" type="ORF">ST47_g1570</name>
</gene>
<dbReference type="GO" id="GO:0006741">
    <property type="term" value="P:NADP+ biosynthetic process"/>
    <property type="evidence" value="ECO:0007669"/>
    <property type="project" value="InterPro"/>
</dbReference>
<keyword evidence="4 10" id="KW-0418">Kinase</keyword>
<dbReference type="SUPFAM" id="SSF111331">
    <property type="entry name" value="NAD kinase/diacylglycerol kinase-like"/>
    <property type="match status" value="1"/>
</dbReference>
<evidence type="ECO:0000256" key="2">
    <source>
        <dbReference type="ARBA" id="ARBA00012825"/>
    </source>
</evidence>
<protein>
    <recommendedName>
        <fullName evidence="2">magnesium chelatase</fullName>
        <ecNumber evidence="2">6.6.1.1</ecNumber>
    </recommendedName>
</protein>
<feature type="compositionally biased region" description="Basic and acidic residues" evidence="8">
    <location>
        <begin position="226"/>
        <end position="238"/>
    </location>
</feature>
<keyword evidence="6" id="KW-0520">NAD</keyword>
<evidence type="ECO:0000256" key="4">
    <source>
        <dbReference type="ARBA" id="ARBA00022777"/>
    </source>
</evidence>
<dbReference type="PANTHER" id="PTHR20275:SF11">
    <property type="entry name" value="KINASE, PUTATIVE (AFU_ORTHOLOGUE AFUA_5G12870)-RELATED"/>
    <property type="match status" value="1"/>
</dbReference>
<feature type="domain" description="ChlI/MoxR AAA lid" evidence="9">
    <location>
        <begin position="291"/>
        <end position="351"/>
    </location>
</feature>
<organism evidence="10 11">
    <name type="scientific">Didymella rabiei</name>
    <name type="common">Chickpea ascochyta blight fungus</name>
    <name type="synonym">Mycosphaerella rabiei</name>
    <dbReference type="NCBI Taxonomy" id="5454"/>
    <lineage>
        <taxon>Eukaryota</taxon>
        <taxon>Fungi</taxon>
        <taxon>Dikarya</taxon>
        <taxon>Ascomycota</taxon>
        <taxon>Pezizomycotina</taxon>
        <taxon>Dothideomycetes</taxon>
        <taxon>Pleosporomycetidae</taxon>
        <taxon>Pleosporales</taxon>
        <taxon>Pleosporineae</taxon>
        <taxon>Didymellaceae</taxon>
        <taxon>Ascochyta</taxon>
    </lineage>
</organism>
<evidence type="ECO:0000259" key="9">
    <source>
        <dbReference type="Pfam" id="PF17863"/>
    </source>
</evidence>
<evidence type="ECO:0000256" key="6">
    <source>
        <dbReference type="ARBA" id="ARBA00023027"/>
    </source>
</evidence>
<dbReference type="Pfam" id="PF20143">
    <property type="entry name" value="NAD_kinase_C"/>
    <property type="match status" value="1"/>
</dbReference>
<dbReference type="STRING" id="5454.A0A163KW51"/>
<dbReference type="GO" id="GO:0016851">
    <property type="term" value="F:magnesium chelatase activity"/>
    <property type="evidence" value="ECO:0007669"/>
    <property type="project" value="UniProtKB-EC"/>
</dbReference>
<dbReference type="InterPro" id="IPR041628">
    <property type="entry name" value="ChlI/MoxR_AAA_lid"/>
</dbReference>
<evidence type="ECO:0000256" key="5">
    <source>
        <dbReference type="ARBA" id="ARBA00022857"/>
    </source>
</evidence>